<organism evidence="1 2">
    <name type="scientific">Natrinema zhouii</name>
    <dbReference type="NCBI Taxonomy" id="1710539"/>
    <lineage>
        <taxon>Archaea</taxon>
        <taxon>Methanobacteriati</taxon>
        <taxon>Methanobacteriota</taxon>
        <taxon>Stenosarchaea group</taxon>
        <taxon>Halobacteria</taxon>
        <taxon>Halobacteriales</taxon>
        <taxon>Natrialbaceae</taxon>
        <taxon>Natrinema</taxon>
    </lineage>
</organism>
<evidence type="ECO:0008006" key="3">
    <source>
        <dbReference type="Google" id="ProtNLM"/>
    </source>
</evidence>
<dbReference type="RefSeq" id="WP_180841242.1">
    <property type="nucleotide sequence ID" value="NZ_CP059154.1"/>
</dbReference>
<dbReference type="OrthoDB" id="295069at2157"/>
<dbReference type="AlphaFoldDB" id="A0A7D6GQR6"/>
<dbReference type="Proteomes" id="UP000510869">
    <property type="component" value="Chromosome"/>
</dbReference>
<evidence type="ECO:0000313" key="1">
    <source>
        <dbReference type="EMBL" id="QLK26062.1"/>
    </source>
</evidence>
<keyword evidence="2" id="KW-1185">Reference proteome</keyword>
<dbReference type="KEGG" id="nay:HYG81_00035"/>
<dbReference type="EMBL" id="CP059154">
    <property type="protein sequence ID" value="QLK26062.1"/>
    <property type="molecule type" value="Genomic_DNA"/>
</dbReference>
<proteinExistence type="predicted"/>
<gene>
    <name evidence="1" type="ORF">HYG81_00035</name>
</gene>
<evidence type="ECO:0000313" key="2">
    <source>
        <dbReference type="Proteomes" id="UP000510869"/>
    </source>
</evidence>
<accession>A0A7D6GQR6</accession>
<reference evidence="1 2" key="1">
    <citation type="submission" date="2020-07" db="EMBL/GenBank/DDBJ databases">
        <title>Natrinema (YPL30) sp. nov. and Haloterrigena xxxxxx (YPL8) sp. nov., isolated from a salt mine.</title>
        <authorList>
            <person name="Cui H."/>
        </authorList>
    </citation>
    <scope>NUCLEOTIDE SEQUENCE [LARGE SCALE GENOMIC DNA]</scope>
    <source>
        <strain evidence="1 2">YPL13</strain>
    </source>
</reference>
<sequence length="62" mass="6933">MRSQERPNGSAQSTIRNALESILLRSDDRTIIEECRRCGTTLESVSTCPSCGGTDIVEYRIR</sequence>
<name>A0A7D6GQR6_9EURY</name>
<dbReference type="GeneID" id="56141546"/>
<protein>
    <recommendedName>
        <fullName evidence="3">Small CPxCG-related zinc finger protein</fullName>
    </recommendedName>
</protein>